<name>D7CHS3_STRBB</name>
<proteinExistence type="predicted"/>
<dbReference type="Proteomes" id="UP000000377">
    <property type="component" value="Chromosome"/>
</dbReference>
<evidence type="ECO:0000313" key="2">
    <source>
        <dbReference type="EMBL" id="ADI09123.1"/>
    </source>
</evidence>
<evidence type="ECO:0000313" key="3">
    <source>
        <dbReference type="Proteomes" id="UP000000377"/>
    </source>
</evidence>
<feature type="region of interest" description="Disordered" evidence="1">
    <location>
        <begin position="65"/>
        <end position="86"/>
    </location>
</feature>
<dbReference type="STRING" id="749414.SBI_06003"/>
<evidence type="ECO:0000256" key="1">
    <source>
        <dbReference type="SAM" id="MobiDB-lite"/>
    </source>
</evidence>
<protein>
    <submittedName>
        <fullName evidence="2">Uncharacterized protein</fullName>
    </submittedName>
</protein>
<feature type="compositionally biased region" description="Basic residues" evidence="1">
    <location>
        <begin position="15"/>
        <end position="27"/>
    </location>
</feature>
<dbReference type="KEGG" id="sbh:SBI_06003"/>
<accession>D7CHS3</accession>
<dbReference type="HOGENOM" id="CLU_2496461_0_0_11"/>
<dbReference type="EMBL" id="CP002047">
    <property type="protein sequence ID" value="ADI09123.1"/>
    <property type="molecule type" value="Genomic_DNA"/>
</dbReference>
<gene>
    <name evidence="2" type="ordered locus">SBI_06003</name>
</gene>
<feature type="region of interest" description="Disordered" evidence="1">
    <location>
        <begin position="1"/>
        <end position="43"/>
    </location>
</feature>
<dbReference type="AlphaFoldDB" id="D7CHS3"/>
<keyword evidence="3" id="KW-1185">Reference proteome</keyword>
<dbReference type="PATRIC" id="fig|749414.3.peg.6188"/>
<organism evidence="2 3">
    <name type="scientific">Streptomyces bingchenggensis (strain BCW-1)</name>
    <dbReference type="NCBI Taxonomy" id="749414"/>
    <lineage>
        <taxon>Bacteria</taxon>
        <taxon>Bacillati</taxon>
        <taxon>Actinomycetota</taxon>
        <taxon>Actinomycetes</taxon>
        <taxon>Kitasatosporales</taxon>
        <taxon>Streptomycetaceae</taxon>
        <taxon>Streptomyces</taxon>
    </lineage>
</organism>
<feature type="compositionally biased region" description="Low complexity" evidence="1">
    <location>
        <begin position="75"/>
        <end position="86"/>
    </location>
</feature>
<reference evidence="2 3" key="1">
    <citation type="journal article" date="2010" name="J. Bacteriol.">
        <title>Genome sequence of the milbemycin-producing bacterium Streptomyces bingchenggensis.</title>
        <authorList>
            <person name="Wang X.J."/>
            <person name="Yan Y.J."/>
            <person name="Zhang B."/>
            <person name="An J."/>
            <person name="Wang J.J."/>
            <person name="Tian J."/>
            <person name="Jiang L."/>
            <person name="Chen Y.H."/>
            <person name="Huang S.X."/>
            <person name="Yin M."/>
            <person name="Zhang J."/>
            <person name="Gao A.L."/>
            <person name="Liu C.X."/>
            <person name="Zhu Z.X."/>
            <person name="Xiang W.S."/>
        </authorList>
    </citation>
    <scope>NUCLEOTIDE SEQUENCE [LARGE SCALE GENOMIC DNA]</scope>
    <source>
        <strain evidence="2 3">BCW-1</strain>
    </source>
</reference>
<sequence>MADAKVIPFGEEPRSRRKGQRQGRAHRAQGPLKPVPQQRDEERGQLAETLLGGGGGRRLAHGVSFLRRRAGSQGSTRSTTSAMTRT</sequence>